<keyword evidence="2" id="KW-0732">Signal</keyword>
<dbReference type="CDD" id="cd07389">
    <property type="entry name" value="MPP_PhoD"/>
    <property type="match status" value="1"/>
</dbReference>
<organism evidence="5 6">
    <name type="scientific">Aporhodopirellula rubra</name>
    <dbReference type="NCBI Taxonomy" id="980271"/>
    <lineage>
        <taxon>Bacteria</taxon>
        <taxon>Pseudomonadati</taxon>
        <taxon>Planctomycetota</taxon>
        <taxon>Planctomycetia</taxon>
        <taxon>Pirellulales</taxon>
        <taxon>Pirellulaceae</taxon>
        <taxon>Aporhodopirellula</taxon>
    </lineage>
</organism>
<accession>A0A7W5DWW6</accession>
<dbReference type="PANTHER" id="PTHR43606:SF1">
    <property type="entry name" value="PHOD-LIKE PHOSPHATASE METALLOPHOSPHATASE DOMAIN-CONTAINING PROTEIN"/>
    <property type="match status" value="1"/>
</dbReference>
<dbReference type="Proteomes" id="UP000536179">
    <property type="component" value="Unassembled WGS sequence"/>
</dbReference>
<evidence type="ECO:0000313" key="6">
    <source>
        <dbReference type="Proteomes" id="UP000536179"/>
    </source>
</evidence>
<proteinExistence type="predicted"/>
<dbReference type="InterPro" id="IPR029052">
    <property type="entry name" value="Metallo-depent_PP-like"/>
</dbReference>
<protein>
    <submittedName>
        <fullName evidence="5">6-phosphogluconolactonase (Cycloisomerase 2 family)/phosphodiesterase/alkaline phosphatase D-like protein</fullName>
    </submittedName>
</protein>
<dbReference type="Pfam" id="PF09423">
    <property type="entry name" value="PhoD"/>
    <property type="match status" value="1"/>
</dbReference>
<dbReference type="Pfam" id="PF10282">
    <property type="entry name" value="Lactonase"/>
    <property type="match status" value="1"/>
</dbReference>
<dbReference type="SUPFAM" id="SSF56300">
    <property type="entry name" value="Metallo-dependent phosphatases"/>
    <property type="match status" value="1"/>
</dbReference>
<feature type="domain" description="PhoD-like phosphatase metallophosphatase" evidence="3">
    <location>
        <begin position="530"/>
        <end position="767"/>
    </location>
</feature>
<dbReference type="Gene3D" id="2.130.10.10">
    <property type="entry name" value="YVTN repeat-like/Quinoprotein amine dehydrogenase"/>
    <property type="match status" value="1"/>
</dbReference>
<feature type="domain" description="Phospholipase D N-terminal" evidence="4">
    <location>
        <begin position="385"/>
        <end position="474"/>
    </location>
</feature>
<gene>
    <name evidence="5" type="ORF">FHS27_001836</name>
</gene>
<dbReference type="SUPFAM" id="SSF51004">
    <property type="entry name" value="C-terminal (heme d1) domain of cytochrome cd1-nitrite reductase"/>
    <property type="match status" value="1"/>
</dbReference>
<dbReference type="InterPro" id="IPR019405">
    <property type="entry name" value="Lactonase_7-beta_prop"/>
</dbReference>
<feature type="chain" id="PRO_5031400180" evidence="2">
    <location>
        <begin position="33"/>
        <end position="830"/>
    </location>
</feature>
<dbReference type="RefSeq" id="WP_184304193.1">
    <property type="nucleotide sequence ID" value="NZ_JACHXU010000005.1"/>
</dbReference>
<comment type="caution">
    <text evidence="5">The sequence shown here is derived from an EMBL/GenBank/DDBJ whole genome shotgun (WGS) entry which is preliminary data.</text>
</comment>
<evidence type="ECO:0000313" key="5">
    <source>
        <dbReference type="EMBL" id="MBB3206028.1"/>
    </source>
</evidence>
<dbReference type="InterPro" id="IPR038607">
    <property type="entry name" value="PhoD-like_sf"/>
</dbReference>
<dbReference type="PANTHER" id="PTHR43606">
    <property type="entry name" value="PHOSPHATASE, PUTATIVE (AFU_ORTHOLOGUE AFUA_6G08710)-RELATED"/>
    <property type="match status" value="1"/>
</dbReference>
<dbReference type="Gene3D" id="2.60.40.380">
    <property type="entry name" value="Purple acid phosphatase-like, N-terminal"/>
    <property type="match status" value="1"/>
</dbReference>
<sequence length="830" mass="91857">MSSLSMFGGSVRALTLILLCLSCVCVATSVTADGPRAVVSVRNERRLDIYAIETGGKLTRESQTPVDSKPGASCFDHVGRHLYVGGGEPNSVSVFRVESASLSPLQNVRVPASPSYLLITPSGNFLIACYYSTGQVTVHRIVGEGRLSDQPVQTLQLDERTHGIAIDRSGEFVFVSHTRPNCISQFRMDTQTGQLTPNAPAKLQRDDDVGPRHVWFHPTADLVYGSNEKGRSVSAYGFDSDSGTLSLRLTINTTSGDVDGKASTSHVEVHPSGDFVYVGNRGHGSIAVFAISDTTGELSLLQRKSTVTVPRSFSLSPGGRYAVVAGQRSNKLVCYAIRQDGKLIETDSVDTGKTPWWVSFSPMHEQSNEPNTSVSQHRGLSLGQGTMSGEVTESSVLLQTRLTQGTTLNSHGDLLGYPGIACFEWSASEDFTAGFRSPLQLATPERDHIVRSLLSGLTPDTKYYYRTLFGESSDQLSGGPVCSFQTVPGKEIDRPVRFIIGSCMNYVKFMHGRAGNASGPLTATKEDKRLGFPAFEAMRQLDPEFFVGTGDVVYYDNPFRVAKTVEELRRCWHEQFRFPRMIEFFRDVPAYWSKDDHDFRFNDSDPHSTKEPSAATGIHLFREQLPIASFEDSDPRTYRTIRVSRDVQIWLTEGRDYRSKNNAPDGPEKTLWGVEQRDWLKKTLAASDAKWKLLISPTPMVGPDDAYKKDNHANLDGFRHEADSFFEWVETNQMDNLFLVCGDRHWQYHSIHASGIHEFSCGALNDENSRMGVPPGADFGSDPDSLVRQPYTSATPSGGFLQVKAGDMMEVTFFDDRGMELHRVSFPESE</sequence>
<dbReference type="EMBL" id="JACHXU010000005">
    <property type="protein sequence ID" value="MBB3206028.1"/>
    <property type="molecule type" value="Genomic_DNA"/>
</dbReference>
<feature type="signal peptide" evidence="2">
    <location>
        <begin position="1"/>
        <end position="32"/>
    </location>
</feature>
<evidence type="ECO:0000256" key="2">
    <source>
        <dbReference type="SAM" id="SignalP"/>
    </source>
</evidence>
<dbReference type="InterPro" id="IPR032093">
    <property type="entry name" value="PhoD_N"/>
</dbReference>
<keyword evidence="6" id="KW-1185">Reference proteome</keyword>
<dbReference type="AlphaFoldDB" id="A0A7W5DWW6"/>
<keyword evidence="5" id="KW-0413">Isomerase</keyword>
<dbReference type="InterPro" id="IPR011048">
    <property type="entry name" value="Haem_d1_sf"/>
</dbReference>
<dbReference type="Pfam" id="PF16655">
    <property type="entry name" value="PhoD_N"/>
    <property type="match status" value="1"/>
</dbReference>
<reference evidence="5 6" key="1">
    <citation type="submission" date="2020-08" db="EMBL/GenBank/DDBJ databases">
        <title>Genomic Encyclopedia of Type Strains, Phase III (KMG-III): the genomes of soil and plant-associated and newly described type strains.</title>
        <authorList>
            <person name="Whitman W."/>
        </authorList>
    </citation>
    <scope>NUCLEOTIDE SEQUENCE [LARGE SCALE GENOMIC DNA]</scope>
    <source>
        <strain evidence="5 6">CECT 8075</strain>
    </source>
</reference>
<dbReference type="InterPro" id="IPR052900">
    <property type="entry name" value="Phospholipid_Metab_Enz"/>
</dbReference>
<dbReference type="Gene3D" id="3.60.21.70">
    <property type="entry name" value="PhoD-like phosphatase"/>
    <property type="match status" value="1"/>
</dbReference>
<evidence type="ECO:0000256" key="1">
    <source>
        <dbReference type="SAM" id="MobiDB-lite"/>
    </source>
</evidence>
<name>A0A7W5DWW6_9BACT</name>
<dbReference type="InterPro" id="IPR018946">
    <property type="entry name" value="PhoD-like_MPP"/>
</dbReference>
<feature type="compositionally biased region" description="Polar residues" evidence="1">
    <location>
        <begin position="364"/>
        <end position="387"/>
    </location>
</feature>
<dbReference type="GO" id="GO:0016853">
    <property type="term" value="F:isomerase activity"/>
    <property type="evidence" value="ECO:0007669"/>
    <property type="project" value="UniProtKB-KW"/>
</dbReference>
<evidence type="ECO:0000259" key="4">
    <source>
        <dbReference type="Pfam" id="PF16655"/>
    </source>
</evidence>
<dbReference type="InterPro" id="IPR015943">
    <property type="entry name" value="WD40/YVTN_repeat-like_dom_sf"/>
</dbReference>
<feature type="region of interest" description="Disordered" evidence="1">
    <location>
        <begin position="363"/>
        <end position="387"/>
    </location>
</feature>
<evidence type="ECO:0000259" key="3">
    <source>
        <dbReference type="Pfam" id="PF09423"/>
    </source>
</evidence>